<accession>A0AAD1XVC9</accession>
<evidence type="ECO:0000313" key="1">
    <source>
        <dbReference type="EMBL" id="CAI2379931.1"/>
    </source>
</evidence>
<keyword evidence="2" id="KW-1185">Reference proteome</keyword>
<gene>
    <name evidence="1" type="ORF">ECRASSUSDP1_LOCUS21354</name>
</gene>
<dbReference type="Proteomes" id="UP001295684">
    <property type="component" value="Unassembled WGS sequence"/>
</dbReference>
<protein>
    <submittedName>
        <fullName evidence="1">Uncharacterized protein</fullName>
    </submittedName>
</protein>
<name>A0AAD1XVC9_EUPCR</name>
<dbReference type="EMBL" id="CAMPGE010021818">
    <property type="protein sequence ID" value="CAI2379931.1"/>
    <property type="molecule type" value="Genomic_DNA"/>
</dbReference>
<organism evidence="1 2">
    <name type="scientific">Euplotes crassus</name>
    <dbReference type="NCBI Taxonomy" id="5936"/>
    <lineage>
        <taxon>Eukaryota</taxon>
        <taxon>Sar</taxon>
        <taxon>Alveolata</taxon>
        <taxon>Ciliophora</taxon>
        <taxon>Intramacronucleata</taxon>
        <taxon>Spirotrichea</taxon>
        <taxon>Hypotrichia</taxon>
        <taxon>Euplotida</taxon>
        <taxon>Euplotidae</taxon>
        <taxon>Moneuplotes</taxon>
    </lineage>
</organism>
<reference evidence="1" key="1">
    <citation type="submission" date="2023-07" db="EMBL/GenBank/DDBJ databases">
        <authorList>
            <consortium name="AG Swart"/>
            <person name="Singh M."/>
            <person name="Singh A."/>
            <person name="Seah K."/>
            <person name="Emmerich C."/>
        </authorList>
    </citation>
    <scope>NUCLEOTIDE SEQUENCE</scope>
    <source>
        <strain evidence="1">DP1</strain>
    </source>
</reference>
<sequence length="57" mass="6299">MSKPPSTTQTSLLNPQILFLLPKSHSAFKIPNLPFLLQACTESSRCDLAVLSLSRRT</sequence>
<proteinExistence type="predicted"/>
<comment type="caution">
    <text evidence="1">The sequence shown here is derived from an EMBL/GenBank/DDBJ whole genome shotgun (WGS) entry which is preliminary data.</text>
</comment>
<dbReference type="AlphaFoldDB" id="A0AAD1XVC9"/>
<evidence type="ECO:0000313" key="2">
    <source>
        <dbReference type="Proteomes" id="UP001295684"/>
    </source>
</evidence>